<name>E4Y409_OIKDI</name>
<evidence type="ECO:0000256" key="7">
    <source>
        <dbReference type="ARBA" id="ARBA00049595"/>
    </source>
</evidence>
<dbReference type="GO" id="GO:0032543">
    <property type="term" value="P:mitochondrial translation"/>
    <property type="evidence" value="ECO:0007669"/>
    <property type="project" value="TreeGrafter"/>
</dbReference>
<dbReference type="AlphaFoldDB" id="E4Y409"/>
<dbReference type="Proteomes" id="UP000011014">
    <property type="component" value="Unassembled WGS sequence"/>
</dbReference>
<accession>E4Y409</accession>
<dbReference type="PANTHER" id="PTHR11956:SF11">
    <property type="entry name" value="ARGININE--TRNA LIGASE, MITOCHONDRIAL-RELATED"/>
    <property type="match status" value="1"/>
</dbReference>
<evidence type="ECO:0000256" key="4">
    <source>
        <dbReference type="ARBA" id="ARBA00023146"/>
    </source>
</evidence>
<dbReference type="EMBL" id="FN654275">
    <property type="protein sequence ID" value="CBY30407.1"/>
    <property type="molecule type" value="Genomic_DNA"/>
</dbReference>
<evidence type="ECO:0000256" key="1">
    <source>
        <dbReference type="ARBA" id="ARBA00022598"/>
    </source>
</evidence>
<evidence type="ECO:0000313" key="10">
    <source>
        <dbReference type="EMBL" id="CBY30407.1"/>
    </source>
</evidence>
<organism evidence="10">
    <name type="scientific">Oikopleura dioica</name>
    <name type="common">Tunicate</name>
    <dbReference type="NCBI Taxonomy" id="34765"/>
    <lineage>
        <taxon>Eukaryota</taxon>
        <taxon>Metazoa</taxon>
        <taxon>Chordata</taxon>
        <taxon>Tunicata</taxon>
        <taxon>Appendicularia</taxon>
        <taxon>Copelata</taxon>
        <taxon>Oikopleuridae</taxon>
        <taxon>Oikopleura</taxon>
    </lineage>
</organism>
<evidence type="ECO:0000256" key="3">
    <source>
        <dbReference type="ARBA" id="ARBA00022840"/>
    </source>
</evidence>
<keyword evidence="4 8" id="KW-0030">Aminoacyl-tRNA synthetase</keyword>
<dbReference type="InterPro" id="IPR001412">
    <property type="entry name" value="aa-tRNA-synth_I_CS"/>
</dbReference>
<dbReference type="GO" id="GO:0005524">
    <property type="term" value="F:ATP binding"/>
    <property type="evidence" value="ECO:0007669"/>
    <property type="project" value="UniProtKB-KW"/>
</dbReference>
<reference evidence="10" key="1">
    <citation type="journal article" date="2010" name="Science">
        <title>Plasticity of animal genome architecture unmasked by rapid evolution of a pelagic tunicate.</title>
        <authorList>
            <person name="Denoeud F."/>
            <person name="Henriet S."/>
            <person name="Mungpakdee S."/>
            <person name="Aury J.M."/>
            <person name="Da Silva C."/>
            <person name="Brinkmann H."/>
            <person name="Mikhaleva J."/>
            <person name="Olsen L.C."/>
            <person name="Jubin C."/>
            <person name="Canestro C."/>
            <person name="Bouquet J.M."/>
            <person name="Danks G."/>
            <person name="Poulain J."/>
            <person name="Campsteijn C."/>
            <person name="Adamski M."/>
            <person name="Cross I."/>
            <person name="Yadetie F."/>
            <person name="Muffato M."/>
            <person name="Louis A."/>
            <person name="Butcher S."/>
            <person name="Tsagkogeorga G."/>
            <person name="Konrad A."/>
            <person name="Singh S."/>
            <person name="Jensen M.F."/>
            <person name="Cong E.H."/>
            <person name="Eikeseth-Otteraa H."/>
            <person name="Noel B."/>
            <person name="Anthouard V."/>
            <person name="Porcel B.M."/>
            <person name="Kachouri-Lafond R."/>
            <person name="Nishino A."/>
            <person name="Ugolini M."/>
            <person name="Chourrout P."/>
            <person name="Nishida H."/>
            <person name="Aasland R."/>
            <person name="Huzurbazar S."/>
            <person name="Westhof E."/>
            <person name="Delsuc F."/>
            <person name="Lehrach H."/>
            <person name="Reinhardt R."/>
            <person name="Weissenbach J."/>
            <person name="Roy S.W."/>
            <person name="Artiguenave F."/>
            <person name="Postlethwait J.H."/>
            <person name="Manak J.R."/>
            <person name="Thompson E.M."/>
            <person name="Jaillon O."/>
            <person name="Du Pasquier L."/>
            <person name="Boudinot P."/>
            <person name="Liberles D.A."/>
            <person name="Volff J.N."/>
            <person name="Philippe H."/>
            <person name="Lenhard B."/>
            <person name="Roest Crollius H."/>
            <person name="Wincker P."/>
            <person name="Chourrout D."/>
        </authorList>
    </citation>
    <scope>NUCLEOTIDE SEQUENCE [LARGE SCALE GENOMIC DNA]</scope>
</reference>
<keyword evidence="1 8" id="KW-0436">Ligase</keyword>
<protein>
    <recommendedName>
        <fullName evidence="6">Probable arginine--tRNA ligase, mitochondrial</fullName>
    </recommendedName>
    <alternativeName>
        <fullName evidence="5">Arginyl-tRNA synthetase</fullName>
    </alternativeName>
</protein>
<dbReference type="PANTHER" id="PTHR11956">
    <property type="entry name" value="ARGINYL-TRNA SYNTHETASE"/>
    <property type="match status" value="1"/>
</dbReference>
<comment type="function">
    <text evidence="7">Catalyzes the attachment of arginine to tRNA(Arg) in a two-step reaction: arginine is first activated by ATP to form Arg-AMP and then transferred to the acceptor end of tRNA(Arg).</text>
</comment>
<evidence type="ECO:0000256" key="5">
    <source>
        <dbReference type="ARBA" id="ARBA00033033"/>
    </source>
</evidence>
<evidence type="ECO:0000256" key="2">
    <source>
        <dbReference type="ARBA" id="ARBA00022741"/>
    </source>
</evidence>
<sequence>MADFRHSGLQSRRISATRRNFSAPLRLRAEIFRPPCSAPPRKKFEKFTSLITTGKRIVVDFSSPNIAKPFHLGHLRSTITGQCVCNLLEAQGHEVIRVNYLGDWESRAINQLTIADLVSLYVKVSQIEREPMIANDIKRAASRLSAREPAAMKFHSQDAGHMKSILKMNFYEGTTSRF</sequence>
<dbReference type="GO" id="GO:0006420">
    <property type="term" value="P:arginyl-tRNA aminoacylation"/>
    <property type="evidence" value="ECO:0007669"/>
    <property type="project" value="InterPro"/>
</dbReference>
<dbReference type="SUPFAM" id="SSF52374">
    <property type="entry name" value="Nucleotidylyl transferase"/>
    <property type="match status" value="1"/>
</dbReference>
<gene>
    <name evidence="10" type="ORF">GSOID_T00018273001</name>
</gene>
<proteinExistence type="inferred from homology"/>
<dbReference type="GO" id="GO:0005739">
    <property type="term" value="C:mitochondrion"/>
    <property type="evidence" value="ECO:0007669"/>
    <property type="project" value="TreeGrafter"/>
</dbReference>
<evidence type="ECO:0000259" key="9">
    <source>
        <dbReference type="Pfam" id="PF00750"/>
    </source>
</evidence>
<dbReference type="GO" id="GO:0004814">
    <property type="term" value="F:arginine-tRNA ligase activity"/>
    <property type="evidence" value="ECO:0007669"/>
    <property type="project" value="InterPro"/>
</dbReference>
<dbReference type="InterPro" id="IPR001278">
    <property type="entry name" value="Arg-tRNA-ligase"/>
</dbReference>
<dbReference type="PROSITE" id="PS00178">
    <property type="entry name" value="AA_TRNA_LIGASE_I"/>
    <property type="match status" value="1"/>
</dbReference>
<keyword evidence="3 8" id="KW-0067">ATP-binding</keyword>
<keyword evidence="8" id="KW-0648">Protein biosynthesis</keyword>
<dbReference type="Pfam" id="PF00750">
    <property type="entry name" value="tRNA-synt_1d"/>
    <property type="match status" value="1"/>
</dbReference>
<evidence type="ECO:0000256" key="6">
    <source>
        <dbReference type="ARBA" id="ARBA00039495"/>
    </source>
</evidence>
<dbReference type="InterPro" id="IPR035684">
    <property type="entry name" value="ArgRS_core"/>
</dbReference>
<dbReference type="InterPro" id="IPR014729">
    <property type="entry name" value="Rossmann-like_a/b/a_fold"/>
</dbReference>
<feature type="domain" description="Arginyl-tRNA synthetase catalytic core" evidence="9">
    <location>
        <begin position="52"/>
        <end position="105"/>
    </location>
</feature>
<comment type="similarity">
    <text evidence="8">Belongs to the class-I aminoacyl-tRNA synthetase family.</text>
</comment>
<dbReference type="Gene3D" id="3.40.50.620">
    <property type="entry name" value="HUPs"/>
    <property type="match status" value="1"/>
</dbReference>
<evidence type="ECO:0000256" key="8">
    <source>
        <dbReference type="RuleBase" id="RU363038"/>
    </source>
</evidence>
<dbReference type="PRINTS" id="PR01038">
    <property type="entry name" value="TRNASYNTHARG"/>
</dbReference>
<keyword evidence="2 8" id="KW-0547">Nucleotide-binding</keyword>